<keyword evidence="6 9" id="KW-1133">Transmembrane helix</keyword>
<dbReference type="EMBL" id="CP020370">
    <property type="protein sequence ID" value="AUB84545.1"/>
    <property type="molecule type" value="Genomic_DNA"/>
</dbReference>
<dbReference type="PANTHER" id="PTHR30413">
    <property type="entry name" value="INNER MEMBRANE TRANSPORT PERMEASE"/>
    <property type="match status" value="1"/>
</dbReference>
<sequence>MTDHHQPTGAAVRRPVAVHTAARPRLSLAEHGPQHVFTSLTDNAGLIVQLARREIAARYRGSVLGVAWSFVTPMLMLAIYTFVFSVVFQTRWATPMNSRFEFALVLFAGLIVFALFSECVSRAPSLMAENPSYIKRIVFPLEALAWVSLASALFNAAVSFGILLVAYVLIAGLPPLTVLWLPVVLMPLVLMTLGLVWFLSSTGLFIRDIRQFVGIVVPVLMFASPLFYPVSALPERVRGYMQINPLAVAMEQVRDVLLFAKAPGLGVLALSLVLSMAVAWAGVVWFRVTKRGFADVV</sequence>
<comment type="similarity">
    <text evidence="2 9">Belongs to the ABC-2 integral membrane protein family.</text>
</comment>
<dbReference type="GO" id="GO:0005886">
    <property type="term" value="C:plasma membrane"/>
    <property type="evidence" value="ECO:0007669"/>
    <property type="project" value="UniProtKB-SubCell"/>
</dbReference>
<evidence type="ECO:0000256" key="1">
    <source>
        <dbReference type="ARBA" id="ARBA00004651"/>
    </source>
</evidence>
<evidence type="ECO:0000256" key="8">
    <source>
        <dbReference type="ARBA" id="ARBA00023136"/>
    </source>
</evidence>
<dbReference type="PROSITE" id="PS51012">
    <property type="entry name" value="ABC_TM2"/>
    <property type="match status" value="1"/>
</dbReference>
<evidence type="ECO:0000259" key="10">
    <source>
        <dbReference type="PROSITE" id="PS51012"/>
    </source>
</evidence>
<keyword evidence="5 9" id="KW-0812">Transmembrane</keyword>
<organism evidence="11 12">
    <name type="scientific">Candidatus Thiodictyon syntrophicum</name>
    <dbReference type="NCBI Taxonomy" id="1166950"/>
    <lineage>
        <taxon>Bacteria</taxon>
        <taxon>Pseudomonadati</taxon>
        <taxon>Pseudomonadota</taxon>
        <taxon>Gammaproteobacteria</taxon>
        <taxon>Chromatiales</taxon>
        <taxon>Chromatiaceae</taxon>
        <taxon>Thiodictyon</taxon>
    </lineage>
</organism>
<evidence type="ECO:0000313" key="12">
    <source>
        <dbReference type="Proteomes" id="UP000232638"/>
    </source>
</evidence>
<keyword evidence="8 9" id="KW-0472">Membrane</keyword>
<feature type="transmembrane region" description="Helical" evidence="9">
    <location>
        <begin position="100"/>
        <end position="120"/>
    </location>
</feature>
<evidence type="ECO:0000256" key="7">
    <source>
        <dbReference type="ARBA" id="ARBA00023047"/>
    </source>
</evidence>
<evidence type="ECO:0000256" key="5">
    <source>
        <dbReference type="ARBA" id="ARBA00022692"/>
    </source>
</evidence>
<evidence type="ECO:0000256" key="4">
    <source>
        <dbReference type="ARBA" id="ARBA00022475"/>
    </source>
</evidence>
<feature type="transmembrane region" description="Helical" evidence="9">
    <location>
        <begin position="265"/>
        <end position="286"/>
    </location>
</feature>
<dbReference type="AlphaFoldDB" id="A0A2K8UG64"/>
<dbReference type="Proteomes" id="UP000232638">
    <property type="component" value="Chromosome"/>
</dbReference>
<evidence type="ECO:0000256" key="6">
    <source>
        <dbReference type="ARBA" id="ARBA00022989"/>
    </source>
</evidence>
<dbReference type="PANTHER" id="PTHR30413:SF10">
    <property type="entry name" value="CAPSULE POLYSACCHARIDE EXPORT INNER-MEMBRANE PROTEIN CTRC"/>
    <property type="match status" value="1"/>
</dbReference>
<reference evidence="11 12" key="1">
    <citation type="submission" date="2017-03" db="EMBL/GenBank/DDBJ databases">
        <title>Complete genome sequence of Candidatus 'Thiodictyon syntrophicum' sp. nov. strain Cad16T, a photolithoautotroph purple sulfur bacterium isolated from an alpine meromictic lake.</title>
        <authorList>
            <person name="Luedin S.M."/>
            <person name="Pothier J.F."/>
            <person name="Danza F."/>
            <person name="Storelli N."/>
            <person name="Wittwer M."/>
            <person name="Tonolla M."/>
        </authorList>
    </citation>
    <scope>NUCLEOTIDE SEQUENCE [LARGE SCALE GENOMIC DNA]</scope>
    <source>
        <strain evidence="11 12">Cad16T</strain>
    </source>
</reference>
<dbReference type="InterPro" id="IPR047817">
    <property type="entry name" value="ABC2_TM_bact-type"/>
</dbReference>
<keyword evidence="3 9" id="KW-0813">Transport</keyword>
<protein>
    <recommendedName>
        <fullName evidence="9">Transport permease protein</fullName>
    </recommendedName>
</protein>
<evidence type="ECO:0000256" key="9">
    <source>
        <dbReference type="RuleBase" id="RU361157"/>
    </source>
</evidence>
<dbReference type="KEGG" id="tsy:THSYN_28845"/>
<feature type="transmembrane region" description="Helical" evidence="9">
    <location>
        <begin position="212"/>
        <end position="231"/>
    </location>
</feature>
<keyword evidence="4 9" id="KW-1003">Cell membrane</keyword>
<gene>
    <name evidence="11" type="ORF">THSYN_28845</name>
</gene>
<feature type="domain" description="ABC transmembrane type-2" evidence="10">
    <location>
        <begin position="64"/>
        <end position="289"/>
    </location>
</feature>
<feature type="transmembrane region" description="Helical" evidence="9">
    <location>
        <begin position="62"/>
        <end position="88"/>
    </location>
</feature>
<dbReference type="OrthoDB" id="9786910at2"/>
<keyword evidence="7" id="KW-0762">Sugar transport</keyword>
<accession>A0A2K8UG64</accession>
<evidence type="ECO:0000256" key="3">
    <source>
        <dbReference type="ARBA" id="ARBA00022448"/>
    </source>
</evidence>
<name>A0A2K8UG64_9GAMM</name>
<dbReference type="Pfam" id="PF01061">
    <property type="entry name" value="ABC2_membrane"/>
    <property type="match status" value="1"/>
</dbReference>
<dbReference type="InterPro" id="IPR013525">
    <property type="entry name" value="ABC2_TM"/>
</dbReference>
<evidence type="ECO:0000313" key="11">
    <source>
        <dbReference type="EMBL" id="AUB84545.1"/>
    </source>
</evidence>
<feature type="transmembrane region" description="Helical" evidence="9">
    <location>
        <begin position="141"/>
        <end position="173"/>
    </location>
</feature>
<dbReference type="GO" id="GO:0140359">
    <property type="term" value="F:ABC-type transporter activity"/>
    <property type="evidence" value="ECO:0007669"/>
    <property type="project" value="InterPro"/>
</dbReference>
<keyword evidence="7" id="KW-0625">Polysaccharide transport</keyword>
<dbReference type="RefSeq" id="WP_100922194.1">
    <property type="nucleotide sequence ID" value="NZ_CP020370.1"/>
</dbReference>
<dbReference type="GO" id="GO:0015774">
    <property type="term" value="P:polysaccharide transport"/>
    <property type="evidence" value="ECO:0007669"/>
    <property type="project" value="UniProtKB-KW"/>
</dbReference>
<keyword evidence="12" id="KW-1185">Reference proteome</keyword>
<proteinExistence type="inferred from homology"/>
<evidence type="ECO:0000256" key="2">
    <source>
        <dbReference type="ARBA" id="ARBA00007783"/>
    </source>
</evidence>
<comment type="subcellular location">
    <subcellularLocation>
        <location evidence="9">Cell inner membrane</location>
        <topology evidence="9">Multi-pass membrane protein</topology>
    </subcellularLocation>
    <subcellularLocation>
        <location evidence="1">Cell membrane</location>
        <topology evidence="1">Multi-pass membrane protein</topology>
    </subcellularLocation>
</comment>
<feature type="transmembrane region" description="Helical" evidence="9">
    <location>
        <begin position="179"/>
        <end position="200"/>
    </location>
</feature>
<dbReference type="GO" id="GO:0015920">
    <property type="term" value="P:lipopolysaccharide transport"/>
    <property type="evidence" value="ECO:0007669"/>
    <property type="project" value="TreeGrafter"/>
</dbReference>